<protein>
    <recommendedName>
        <fullName evidence="1">Methyltransferase type 11 domain-containing protein</fullName>
    </recommendedName>
</protein>
<dbReference type="CDD" id="cd02440">
    <property type="entry name" value="AdoMet_MTases"/>
    <property type="match status" value="1"/>
</dbReference>
<organism evidence="2">
    <name type="scientific">uncultured Solirubrobacteraceae bacterium</name>
    <dbReference type="NCBI Taxonomy" id="1162706"/>
    <lineage>
        <taxon>Bacteria</taxon>
        <taxon>Bacillati</taxon>
        <taxon>Actinomycetota</taxon>
        <taxon>Thermoleophilia</taxon>
        <taxon>Solirubrobacterales</taxon>
        <taxon>Solirubrobacteraceae</taxon>
        <taxon>environmental samples</taxon>
    </lineage>
</organism>
<dbReference type="EMBL" id="CADCVO010000065">
    <property type="protein sequence ID" value="CAA9470631.1"/>
    <property type="molecule type" value="Genomic_DNA"/>
</dbReference>
<evidence type="ECO:0000313" key="2">
    <source>
        <dbReference type="EMBL" id="CAA9470631.1"/>
    </source>
</evidence>
<dbReference type="InterPro" id="IPR029063">
    <property type="entry name" value="SAM-dependent_MTases_sf"/>
</dbReference>
<dbReference type="Pfam" id="PF08241">
    <property type="entry name" value="Methyltransf_11"/>
    <property type="match status" value="1"/>
</dbReference>
<dbReference type="PANTHER" id="PTHR43036">
    <property type="entry name" value="OSJNBB0011N17.9 PROTEIN"/>
    <property type="match status" value="1"/>
</dbReference>
<proteinExistence type="predicted"/>
<dbReference type="Gene3D" id="3.40.50.150">
    <property type="entry name" value="Vaccinia Virus protein VP39"/>
    <property type="match status" value="1"/>
</dbReference>
<dbReference type="InterPro" id="IPR013216">
    <property type="entry name" value="Methyltransf_11"/>
</dbReference>
<dbReference type="SUPFAM" id="SSF53335">
    <property type="entry name" value="S-adenosyl-L-methionine-dependent methyltransferases"/>
    <property type="match status" value="1"/>
</dbReference>
<reference evidence="2" key="1">
    <citation type="submission" date="2020-02" db="EMBL/GenBank/DDBJ databases">
        <authorList>
            <person name="Meier V. D."/>
        </authorList>
    </citation>
    <scope>NUCLEOTIDE SEQUENCE</scope>
    <source>
        <strain evidence="2">AVDCRST_MAG13</strain>
    </source>
</reference>
<dbReference type="AlphaFoldDB" id="A0A6J4RIM3"/>
<dbReference type="GO" id="GO:0008757">
    <property type="term" value="F:S-adenosylmethionine-dependent methyltransferase activity"/>
    <property type="evidence" value="ECO:0007669"/>
    <property type="project" value="InterPro"/>
</dbReference>
<name>A0A6J4RIM3_9ACTN</name>
<dbReference type="PANTHER" id="PTHR43036:SF2">
    <property type="entry name" value="OS04G0481300 PROTEIN"/>
    <property type="match status" value="1"/>
</dbReference>
<accession>A0A6J4RIM3</accession>
<feature type="domain" description="Methyltransferase type 11" evidence="1">
    <location>
        <begin position="83"/>
        <end position="143"/>
    </location>
</feature>
<evidence type="ECO:0000259" key="1">
    <source>
        <dbReference type="Pfam" id="PF08241"/>
    </source>
</evidence>
<sequence>MSASADFPPGFFSRQDPTPDGRFYAAPRLVTHIDEGAIAAVGGLYEELRVEGRVLDLMSSWISHFTAPPAELVVLGMNGRELAANAAAAERVVQDLNADPALPFPDASFDDAVCAVSVDYLTRPLEVFAEVARILRPGGRFVCTFSNRCFPTKAIRGWLATDDAGHVRIVRRYFELTPGFGPPAADLRTEPYAAGDPLYAVWAAKVAS</sequence>
<gene>
    <name evidence="2" type="ORF">AVDCRST_MAG13-443</name>
</gene>